<evidence type="ECO:0000313" key="9">
    <source>
        <dbReference type="Proteomes" id="UP000003635"/>
    </source>
</evidence>
<dbReference type="Pfam" id="PF00376">
    <property type="entry name" value="MerR"/>
    <property type="match status" value="1"/>
</dbReference>
<sequence>MNISDVARRAGLPVKTIRYYEEIGLVRPARGANGYRAFDERDLHKLAFIGRARALGFSVEDCRALLRLYEDTGRASAEVRQLTRDHLAEIDRKLAELQQMRATLARLVDACAGDARPDCPILDDLRDHAFQARSDVE</sequence>
<comment type="subcellular location">
    <subcellularLocation>
        <location evidence="1">Cytoplasm</location>
    </subcellularLocation>
</comment>
<dbReference type="HOGENOM" id="CLU_060077_2_0_5"/>
<dbReference type="InterPro" id="IPR000551">
    <property type="entry name" value="MerR-type_HTH_dom"/>
</dbReference>
<evidence type="ECO:0000259" key="7">
    <source>
        <dbReference type="PROSITE" id="PS50937"/>
    </source>
</evidence>
<keyword evidence="3" id="KW-0805">Transcription regulation</keyword>
<dbReference type="Gene3D" id="1.10.1660.10">
    <property type="match status" value="1"/>
</dbReference>
<keyword evidence="6" id="KW-0175">Coiled coil</keyword>
<dbReference type="GO" id="GO:0005507">
    <property type="term" value="F:copper ion binding"/>
    <property type="evidence" value="ECO:0007669"/>
    <property type="project" value="InterPro"/>
</dbReference>
<reference evidence="8 9" key="1">
    <citation type="journal article" date="2010" name="J. Bacteriol.">
        <title>Genome sequences of Oceanicola granulosus HTCC2516(T) and Oceanicola batsensis HTCC2597(TDelta).</title>
        <authorList>
            <person name="Thrash J.C."/>
            <person name="Cho J.C."/>
            <person name="Vergin K.L."/>
            <person name="Giovannoni S.J."/>
        </authorList>
    </citation>
    <scope>NUCLEOTIDE SEQUENCE [LARGE SCALE GENOMIC DNA]</scope>
    <source>
        <strain evidence="9">ATCC BAA-861 / DSM 15982 / KCTC 12143 / HTCC2516</strain>
    </source>
</reference>
<dbReference type="InterPro" id="IPR011789">
    <property type="entry name" value="CueR"/>
</dbReference>
<dbReference type="eggNOG" id="COG0789">
    <property type="taxonomic scope" value="Bacteria"/>
</dbReference>
<keyword evidence="5" id="KW-0804">Transcription</keyword>
<dbReference type="NCBIfam" id="TIGR02044">
    <property type="entry name" value="CueR"/>
    <property type="match status" value="1"/>
</dbReference>
<evidence type="ECO:0000256" key="5">
    <source>
        <dbReference type="ARBA" id="ARBA00023163"/>
    </source>
</evidence>
<evidence type="ECO:0000256" key="4">
    <source>
        <dbReference type="ARBA" id="ARBA00023125"/>
    </source>
</evidence>
<dbReference type="PROSITE" id="PS50937">
    <property type="entry name" value="HTH_MERR_2"/>
    <property type="match status" value="1"/>
</dbReference>
<feature type="domain" description="HTH merR-type" evidence="7">
    <location>
        <begin position="1"/>
        <end position="68"/>
    </location>
</feature>
<keyword evidence="2" id="KW-0963">Cytoplasm</keyword>
<dbReference type="STRING" id="314256.OG2516_15334"/>
<dbReference type="Proteomes" id="UP000003635">
    <property type="component" value="Unassembled WGS sequence"/>
</dbReference>
<dbReference type="EMBL" id="AAOT01000013">
    <property type="protein sequence ID" value="EAR51349.1"/>
    <property type="molecule type" value="Genomic_DNA"/>
</dbReference>
<dbReference type="InterPro" id="IPR009061">
    <property type="entry name" value="DNA-bd_dom_put_sf"/>
</dbReference>
<name>Q2CFE6_OCEGH</name>
<dbReference type="GO" id="GO:0003677">
    <property type="term" value="F:DNA binding"/>
    <property type="evidence" value="ECO:0007669"/>
    <property type="project" value="UniProtKB-KW"/>
</dbReference>
<organism evidence="8 9">
    <name type="scientific">Oceanicola granulosus (strain ATCC BAA-861 / DSM 15982 / KCTC 12143 / HTCC2516)</name>
    <dbReference type="NCBI Taxonomy" id="314256"/>
    <lineage>
        <taxon>Bacteria</taxon>
        <taxon>Pseudomonadati</taxon>
        <taxon>Pseudomonadota</taxon>
        <taxon>Alphaproteobacteria</taxon>
        <taxon>Rhodobacterales</taxon>
        <taxon>Roseobacteraceae</taxon>
        <taxon>Oceanicola</taxon>
    </lineage>
</organism>
<comment type="caution">
    <text evidence="8">The sequence shown here is derived from an EMBL/GenBank/DDBJ whole genome shotgun (WGS) entry which is preliminary data.</text>
</comment>
<evidence type="ECO:0000256" key="2">
    <source>
        <dbReference type="ARBA" id="ARBA00022490"/>
    </source>
</evidence>
<dbReference type="RefSeq" id="WP_007256581.1">
    <property type="nucleotide sequence ID" value="NZ_CH724108.1"/>
</dbReference>
<dbReference type="GO" id="GO:0003700">
    <property type="term" value="F:DNA-binding transcription factor activity"/>
    <property type="evidence" value="ECO:0007669"/>
    <property type="project" value="InterPro"/>
</dbReference>
<dbReference type="InterPro" id="IPR015358">
    <property type="entry name" value="Tscrpt_reg_MerR_DNA-bd"/>
</dbReference>
<dbReference type="CDD" id="cd01108">
    <property type="entry name" value="HTH_CueR"/>
    <property type="match status" value="1"/>
</dbReference>
<dbReference type="PRINTS" id="PR00040">
    <property type="entry name" value="HTHMERR"/>
</dbReference>
<dbReference type="SUPFAM" id="SSF46955">
    <property type="entry name" value="Putative DNA-binding domain"/>
    <property type="match status" value="1"/>
</dbReference>
<keyword evidence="4" id="KW-0238">DNA-binding</keyword>
<dbReference type="PANTHER" id="PTHR30204">
    <property type="entry name" value="REDOX-CYCLING DRUG-SENSING TRANSCRIPTIONAL ACTIVATOR SOXR"/>
    <property type="match status" value="1"/>
</dbReference>
<proteinExistence type="predicted"/>
<evidence type="ECO:0000256" key="1">
    <source>
        <dbReference type="ARBA" id="ARBA00004496"/>
    </source>
</evidence>
<evidence type="ECO:0000313" key="8">
    <source>
        <dbReference type="EMBL" id="EAR51349.1"/>
    </source>
</evidence>
<dbReference type="PANTHER" id="PTHR30204:SF94">
    <property type="entry name" value="HEAVY METAL-DEPENDENT TRANSCRIPTIONAL REGULATOR HI_0293-RELATED"/>
    <property type="match status" value="1"/>
</dbReference>
<dbReference type="InterPro" id="IPR047057">
    <property type="entry name" value="MerR_fam"/>
</dbReference>
<dbReference type="GO" id="GO:0045893">
    <property type="term" value="P:positive regulation of DNA-templated transcription"/>
    <property type="evidence" value="ECO:0007669"/>
    <property type="project" value="InterPro"/>
</dbReference>
<evidence type="ECO:0000256" key="3">
    <source>
        <dbReference type="ARBA" id="ARBA00023015"/>
    </source>
</evidence>
<dbReference type="SMART" id="SM00422">
    <property type="entry name" value="HTH_MERR"/>
    <property type="match status" value="1"/>
</dbReference>
<dbReference type="OrthoDB" id="9802944at2"/>
<evidence type="ECO:0000256" key="6">
    <source>
        <dbReference type="SAM" id="Coils"/>
    </source>
</evidence>
<dbReference type="AlphaFoldDB" id="Q2CFE6"/>
<dbReference type="GO" id="GO:0005737">
    <property type="term" value="C:cytoplasm"/>
    <property type="evidence" value="ECO:0007669"/>
    <property type="project" value="UniProtKB-SubCell"/>
</dbReference>
<protein>
    <submittedName>
        <fullName evidence="8">Cu(I)-responsive transcriptional regulator</fullName>
    </submittedName>
</protein>
<feature type="coiled-coil region" evidence="6">
    <location>
        <begin position="80"/>
        <end position="110"/>
    </location>
</feature>
<dbReference type="Pfam" id="PF09278">
    <property type="entry name" value="MerR-DNA-bind"/>
    <property type="match status" value="1"/>
</dbReference>
<keyword evidence="9" id="KW-1185">Reference proteome</keyword>
<accession>Q2CFE6</accession>
<gene>
    <name evidence="8" type="ORF">OG2516_15334</name>
</gene>